<gene>
    <name evidence="2" type="ORF">SAMEA2259716_02439</name>
</gene>
<dbReference type="EMBL" id="FVGW01000004">
    <property type="protein sequence ID" value="SKM05098.1"/>
    <property type="molecule type" value="Genomic_DNA"/>
</dbReference>
<accession>A0A1U0V584</accession>
<name>A0A1U0V584_9MYCO</name>
<dbReference type="Proteomes" id="UP000190074">
    <property type="component" value="Unassembled WGS sequence"/>
</dbReference>
<protein>
    <recommendedName>
        <fullName evidence="4">Minor tail protein</fullName>
    </recommendedName>
</protein>
<feature type="compositionally biased region" description="Gly residues" evidence="1">
    <location>
        <begin position="358"/>
        <end position="369"/>
    </location>
</feature>
<dbReference type="RefSeq" id="WP_005089730.1">
    <property type="nucleotide sequence ID" value="NZ_FVGW01000004.1"/>
</dbReference>
<evidence type="ECO:0008006" key="4">
    <source>
        <dbReference type="Google" id="ProtNLM"/>
    </source>
</evidence>
<organism evidence="2 3">
    <name type="scientific">Mycobacteroides abscessus subsp. massiliense</name>
    <dbReference type="NCBI Taxonomy" id="1962118"/>
    <lineage>
        <taxon>Bacteria</taxon>
        <taxon>Bacillati</taxon>
        <taxon>Actinomycetota</taxon>
        <taxon>Actinomycetes</taxon>
        <taxon>Mycobacteriales</taxon>
        <taxon>Mycobacteriaceae</taxon>
        <taxon>Mycobacteroides</taxon>
        <taxon>Mycobacteroides abscessus</taxon>
    </lineage>
</organism>
<sequence length="487" mass="47648">MTMPSGVAGLDAGGWLANWVDGKGNAPDLSGLAGRTRDNVTDYYRNQVQGETSWQQASLTFFTNILHGFRDLGQFITLITKAITGQSGGLAELAAFVTQRWNDLATAFEKAVDSFLGLGWLRDALTGITGSTDHQVIDWIGQLLTAASHLDAGKVIGLLAAAVIPGLDASKIVSGQFAQSMVSGLANALSNLVDGLTKVGADLGSVIKGLFDGWFGGGGTGTPQEVQYTIQAIKDAVVNGYTVRTFTSSEVNWAKPQCTEMVAVLIGGGQNGPEGVDGPQGPGSPGGLHGSYIVQQLVVADLPAAFDVQVGTAGNRSYVRVANGSHTGAVIVESGPHGSSGGTATTFGYAGTASQPGSGGFGAAGGNTIGGREETPGGPGAPSTAAAGGTAGAAGKDANSGGDGGAGGNVSAGALTKCGGGGGGGGGRGGGGAAFQRAGNGGRGGPGGYPGGGGGAGGGRGMNATYGNGNQGPGGPGAAGVVWLFYR</sequence>
<evidence type="ECO:0000256" key="1">
    <source>
        <dbReference type="SAM" id="MobiDB-lite"/>
    </source>
</evidence>
<reference evidence="2 3" key="1">
    <citation type="submission" date="2016-11" db="EMBL/GenBank/DDBJ databases">
        <authorList>
            <consortium name="Pathogen Informatics"/>
        </authorList>
    </citation>
    <scope>NUCLEOTIDE SEQUENCE [LARGE SCALE GENOMIC DNA]</scope>
    <source>
        <strain evidence="2 3">911</strain>
    </source>
</reference>
<evidence type="ECO:0000313" key="3">
    <source>
        <dbReference type="Proteomes" id="UP000190074"/>
    </source>
</evidence>
<evidence type="ECO:0000313" key="2">
    <source>
        <dbReference type="EMBL" id="SKM05098.1"/>
    </source>
</evidence>
<proteinExistence type="predicted"/>
<feature type="compositionally biased region" description="Low complexity" evidence="1">
    <location>
        <begin position="381"/>
        <end position="398"/>
    </location>
</feature>
<feature type="region of interest" description="Disordered" evidence="1">
    <location>
        <begin position="422"/>
        <end position="453"/>
    </location>
</feature>
<feature type="region of interest" description="Disordered" evidence="1">
    <location>
        <begin position="358"/>
        <end position="398"/>
    </location>
</feature>
<dbReference type="AlphaFoldDB" id="A0A1U0V584"/>